<keyword evidence="3" id="KW-1185">Reference proteome</keyword>
<accession>A0ABW3HYN4</accession>
<reference evidence="3" key="1">
    <citation type="journal article" date="2019" name="Int. J. Syst. Evol. Microbiol.">
        <title>The Global Catalogue of Microorganisms (GCM) 10K type strain sequencing project: providing services to taxonomists for standard genome sequencing and annotation.</title>
        <authorList>
            <consortium name="The Broad Institute Genomics Platform"/>
            <consortium name="The Broad Institute Genome Sequencing Center for Infectious Disease"/>
            <person name="Wu L."/>
            <person name="Ma J."/>
        </authorList>
    </citation>
    <scope>NUCLEOTIDE SEQUENCE [LARGE SCALE GENOMIC DNA]</scope>
    <source>
        <strain evidence="3">CCUG 62114</strain>
    </source>
</reference>
<comment type="caution">
    <text evidence="2">The sequence shown here is derived from an EMBL/GenBank/DDBJ whole genome shotgun (WGS) entry which is preliminary data.</text>
</comment>
<evidence type="ECO:0000313" key="3">
    <source>
        <dbReference type="Proteomes" id="UP001596997"/>
    </source>
</evidence>
<keyword evidence="1" id="KW-0812">Transmembrane</keyword>
<evidence type="ECO:0000256" key="1">
    <source>
        <dbReference type="SAM" id="Phobius"/>
    </source>
</evidence>
<feature type="transmembrane region" description="Helical" evidence="1">
    <location>
        <begin position="195"/>
        <end position="213"/>
    </location>
</feature>
<proteinExistence type="predicted"/>
<protein>
    <recommendedName>
        <fullName evidence="4">Transmembrane protein</fullName>
    </recommendedName>
</protein>
<sequence>MNKNIILLLRISCFCVLIGRAYQFIFWDAPFRTLLWDQKLIEPLINLLGYSWKEYANSLRIDSLIKLSIKLNGIFFFISAFLVLFSNNKSKNWMKTIIWLSGISLIILALLQTKEKFYHLAMFFEHSIQFSLPFLLIYFTKTNNYLSFTWYLKTIIALTFTCHGLYAIGCIYPLPANFVTMSLNTLPLTETQVKYFLFIAGILDFIIAIGIFIPKLYKPILMYAIFWGSITAIARIASGLTYDVSINIFHQYLYQTIYRVPHGIAPIILLYLTIKYSSFISPQNNILSSDLDCNK</sequence>
<keyword evidence="1" id="KW-0472">Membrane</keyword>
<organism evidence="2 3">
    <name type="scientific">Pseudofulvibacter geojedonensis</name>
    <dbReference type="NCBI Taxonomy" id="1123758"/>
    <lineage>
        <taxon>Bacteria</taxon>
        <taxon>Pseudomonadati</taxon>
        <taxon>Bacteroidota</taxon>
        <taxon>Flavobacteriia</taxon>
        <taxon>Flavobacteriales</taxon>
        <taxon>Flavobacteriaceae</taxon>
        <taxon>Pseudofulvibacter</taxon>
    </lineage>
</organism>
<feature type="transmembrane region" description="Helical" evidence="1">
    <location>
        <begin position="67"/>
        <end position="85"/>
    </location>
</feature>
<feature type="transmembrane region" description="Helical" evidence="1">
    <location>
        <begin position="220"/>
        <end position="237"/>
    </location>
</feature>
<feature type="transmembrane region" description="Helical" evidence="1">
    <location>
        <begin position="92"/>
        <end position="111"/>
    </location>
</feature>
<feature type="transmembrane region" description="Helical" evidence="1">
    <location>
        <begin position="117"/>
        <end position="139"/>
    </location>
</feature>
<keyword evidence="1" id="KW-1133">Transmembrane helix</keyword>
<dbReference type="Proteomes" id="UP001596997">
    <property type="component" value="Unassembled WGS sequence"/>
</dbReference>
<feature type="transmembrane region" description="Helical" evidence="1">
    <location>
        <begin position="151"/>
        <end position="175"/>
    </location>
</feature>
<name>A0ABW3HYN4_9FLAO</name>
<feature type="transmembrane region" description="Helical" evidence="1">
    <location>
        <begin position="257"/>
        <end position="274"/>
    </location>
</feature>
<dbReference type="EMBL" id="JBHTJM010000002">
    <property type="protein sequence ID" value="MFD0962636.1"/>
    <property type="molecule type" value="Genomic_DNA"/>
</dbReference>
<gene>
    <name evidence="2" type="ORF">ACFQ1O_01305</name>
</gene>
<evidence type="ECO:0008006" key="4">
    <source>
        <dbReference type="Google" id="ProtNLM"/>
    </source>
</evidence>
<evidence type="ECO:0000313" key="2">
    <source>
        <dbReference type="EMBL" id="MFD0962636.1"/>
    </source>
</evidence>
<dbReference type="RefSeq" id="WP_377712508.1">
    <property type="nucleotide sequence ID" value="NZ_JBHTJM010000002.1"/>
</dbReference>